<reference evidence="2" key="1">
    <citation type="submission" date="2022-11" db="UniProtKB">
        <authorList>
            <consortium name="WormBaseParasite"/>
        </authorList>
    </citation>
    <scope>IDENTIFICATION</scope>
</reference>
<accession>A0A915Q451</accession>
<protein>
    <submittedName>
        <fullName evidence="2">Uncharacterized protein</fullName>
    </submittedName>
</protein>
<sequence length="37" mass="4101">MTEAESPNYSAECQKANAACEENTDCVHRLAVLQSTW</sequence>
<name>A0A915Q451_9BILA</name>
<dbReference type="AlphaFoldDB" id="A0A915Q451"/>
<evidence type="ECO:0000313" key="1">
    <source>
        <dbReference type="Proteomes" id="UP000887581"/>
    </source>
</evidence>
<evidence type="ECO:0000313" key="2">
    <source>
        <dbReference type="WBParaSite" id="sdigi.contig70.g3578.t1"/>
    </source>
</evidence>
<proteinExistence type="predicted"/>
<organism evidence="1 2">
    <name type="scientific">Setaria digitata</name>
    <dbReference type="NCBI Taxonomy" id="48799"/>
    <lineage>
        <taxon>Eukaryota</taxon>
        <taxon>Metazoa</taxon>
        <taxon>Ecdysozoa</taxon>
        <taxon>Nematoda</taxon>
        <taxon>Chromadorea</taxon>
        <taxon>Rhabditida</taxon>
        <taxon>Spirurina</taxon>
        <taxon>Spiruromorpha</taxon>
        <taxon>Filarioidea</taxon>
        <taxon>Setariidae</taxon>
        <taxon>Setaria</taxon>
    </lineage>
</organism>
<dbReference type="WBParaSite" id="sdigi.contig70.g3578.t1">
    <property type="protein sequence ID" value="sdigi.contig70.g3578.t1"/>
    <property type="gene ID" value="sdigi.contig70.g3578"/>
</dbReference>
<keyword evidence="1" id="KW-1185">Reference proteome</keyword>
<dbReference type="Proteomes" id="UP000887581">
    <property type="component" value="Unplaced"/>
</dbReference>